<dbReference type="Proteomes" id="UP000799537">
    <property type="component" value="Unassembled WGS sequence"/>
</dbReference>
<feature type="domain" description="TOG" evidence="8">
    <location>
        <begin position="362"/>
        <end position="608"/>
    </location>
</feature>
<dbReference type="InterPro" id="IPR011989">
    <property type="entry name" value="ARM-like"/>
</dbReference>
<keyword evidence="4" id="KW-0963">Cytoplasm</keyword>
<dbReference type="Pfam" id="PF18816">
    <property type="entry name" value="Importin_rep_5"/>
    <property type="match status" value="1"/>
</dbReference>
<dbReference type="AlphaFoldDB" id="A0A6A6CG21"/>
<dbReference type="InterPro" id="IPR034085">
    <property type="entry name" value="TOG"/>
</dbReference>
<evidence type="ECO:0000256" key="4">
    <source>
        <dbReference type="ARBA" id="ARBA00022490"/>
    </source>
</evidence>
<dbReference type="Pfam" id="PF18829">
    <property type="entry name" value="Importin_rep_6"/>
    <property type="match status" value="1"/>
</dbReference>
<evidence type="ECO:0000256" key="3">
    <source>
        <dbReference type="ARBA" id="ARBA00022448"/>
    </source>
</evidence>
<dbReference type="PANTHER" id="PTHR10527">
    <property type="entry name" value="IMPORTIN BETA"/>
    <property type="match status" value="1"/>
</dbReference>
<dbReference type="InterPro" id="IPR041653">
    <property type="entry name" value="Importin_rep_4"/>
</dbReference>
<dbReference type="InterPro" id="IPR040122">
    <property type="entry name" value="Importin_beta"/>
</dbReference>
<keyword evidence="6" id="KW-0653">Protein transport</keyword>
<dbReference type="GeneID" id="54560023"/>
<dbReference type="OrthoDB" id="543373at2759"/>
<dbReference type="RefSeq" id="XP_033667043.1">
    <property type="nucleotide sequence ID" value="XM_033806751.1"/>
</dbReference>
<dbReference type="Pfam" id="PF18808">
    <property type="entry name" value="Importin_rep_4"/>
    <property type="match status" value="1"/>
</dbReference>
<protein>
    <recommendedName>
        <fullName evidence="8">TOG domain-containing protein</fullName>
    </recommendedName>
</protein>
<dbReference type="InterPro" id="IPR057672">
    <property type="entry name" value="TPR_IPO4/5"/>
</dbReference>
<dbReference type="InterPro" id="IPR040928">
    <property type="entry name" value="Importin_rep_5"/>
</dbReference>
<evidence type="ECO:0000256" key="5">
    <source>
        <dbReference type="ARBA" id="ARBA00022737"/>
    </source>
</evidence>
<dbReference type="Pfam" id="PF13513">
    <property type="entry name" value="HEAT_EZ"/>
    <property type="match status" value="1"/>
</dbReference>
<evidence type="ECO:0000256" key="7">
    <source>
        <dbReference type="ARBA" id="ARBA00023242"/>
    </source>
</evidence>
<dbReference type="InterPro" id="IPR058584">
    <property type="entry name" value="IMB1_TNPO1-like_TPR"/>
</dbReference>
<keyword evidence="7" id="KW-0539">Nucleus</keyword>
<dbReference type="Gene3D" id="1.25.10.10">
    <property type="entry name" value="Leucine-rich Repeat Variant"/>
    <property type="match status" value="1"/>
</dbReference>
<evidence type="ECO:0000259" key="8">
    <source>
        <dbReference type="SMART" id="SM01349"/>
    </source>
</evidence>
<dbReference type="SMART" id="SM01349">
    <property type="entry name" value="TOG"/>
    <property type="match status" value="1"/>
</dbReference>
<name>A0A6A6CG21_ZASCE</name>
<keyword evidence="3" id="KW-0813">Transport</keyword>
<evidence type="ECO:0000313" key="10">
    <source>
        <dbReference type="Proteomes" id="UP000799537"/>
    </source>
</evidence>
<dbReference type="EMBL" id="ML993597">
    <property type="protein sequence ID" value="KAF2166154.1"/>
    <property type="molecule type" value="Genomic_DNA"/>
</dbReference>
<organism evidence="9 10">
    <name type="scientific">Zasmidium cellare ATCC 36951</name>
    <dbReference type="NCBI Taxonomy" id="1080233"/>
    <lineage>
        <taxon>Eukaryota</taxon>
        <taxon>Fungi</taxon>
        <taxon>Dikarya</taxon>
        <taxon>Ascomycota</taxon>
        <taxon>Pezizomycotina</taxon>
        <taxon>Dothideomycetes</taxon>
        <taxon>Dothideomycetidae</taxon>
        <taxon>Mycosphaerellales</taxon>
        <taxon>Mycosphaerellaceae</taxon>
        <taxon>Zasmidium</taxon>
    </lineage>
</organism>
<evidence type="ECO:0000256" key="6">
    <source>
        <dbReference type="ARBA" id="ARBA00022927"/>
    </source>
</evidence>
<dbReference type="InterPro" id="IPR041389">
    <property type="entry name" value="Importin_rep_6"/>
</dbReference>
<keyword evidence="5" id="KW-0677">Repeat</keyword>
<gene>
    <name evidence="9" type="ORF">M409DRAFT_23345</name>
</gene>
<evidence type="ECO:0000256" key="2">
    <source>
        <dbReference type="ARBA" id="ARBA00004496"/>
    </source>
</evidence>
<dbReference type="GO" id="GO:0005737">
    <property type="term" value="C:cytoplasm"/>
    <property type="evidence" value="ECO:0007669"/>
    <property type="project" value="UniProtKB-SubCell"/>
</dbReference>
<dbReference type="GO" id="GO:0005634">
    <property type="term" value="C:nucleus"/>
    <property type="evidence" value="ECO:0007669"/>
    <property type="project" value="UniProtKB-SubCell"/>
</dbReference>
<dbReference type="Pfam" id="PF25574">
    <property type="entry name" value="TPR_IMB1"/>
    <property type="match status" value="1"/>
</dbReference>
<accession>A0A6A6CG21</accession>
<proteinExistence type="predicted"/>
<comment type="subcellular location">
    <subcellularLocation>
        <location evidence="2">Cytoplasm</location>
    </subcellularLocation>
    <subcellularLocation>
        <location evidence="1">Nucleus</location>
    </subcellularLocation>
</comment>
<evidence type="ECO:0000256" key="1">
    <source>
        <dbReference type="ARBA" id="ARBA00004123"/>
    </source>
</evidence>
<reference evidence="9" key="1">
    <citation type="journal article" date="2020" name="Stud. Mycol.">
        <title>101 Dothideomycetes genomes: a test case for predicting lifestyles and emergence of pathogens.</title>
        <authorList>
            <person name="Haridas S."/>
            <person name="Albert R."/>
            <person name="Binder M."/>
            <person name="Bloem J."/>
            <person name="Labutti K."/>
            <person name="Salamov A."/>
            <person name="Andreopoulos B."/>
            <person name="Baker S."/>
            <person name="Barry K."/>
            <person name="Bills G."/>
            <person name="Bluhm B."/>
            <person name="Cannon C."/>
            <person name="Castanera R."/>
            <person name="Culley D."/>
            <person name="Daum C."/>
            <person name="Ezra D."/>
            <person name="Gonzalez J."/>
            <person name="Henrissat B."/>
            <person name="Kuo A."/>
            <person name="Liang C."/>
            <person name="Lipzen A."/>
            <person name="Lutzoni F."/>
            <person name="Magnuson J."/>
            <person name="Mondo S."/>
            <person name="Nolan M."/>
            <person name="Ohm R."/>
            <person name="Pangilinan J."/>
            <person name="Park H.-J."/>
            <person name="Ramirez L."/>
            <person name="Alfaro M."/>
            <person name="Sun H."/>
            <person name="Tritt A."/>
            <person name="Yoshinaga Y."/>
            <person name="Zwiers L.-H."/>
            <person name="Turgeon B."/>
            <person name="Goodwin S."/>
            <person name="Spatafora J."/>
            <person name="Crous P."/>
            <person name="Grigoriev I."/>
        </authorList>
    </citation>
    <scope>NUCLEOTIDE SEQUENCE</scope>
    <source>
        <strain evidence="9">ATCC 36951</strain>
    </source>
</reference>
<dbReference type="Pfam" id="PF25780">
    <property type="entry name" value="TPR_IPO5"/>
    <property type="match status" value="1"/>
</dbReference>
<evidence type="ECO:0000313" key="9">
    <source>
        <dbReference type="EMBL" id="KAF2166154.1"/>
    </source>
</evidence>
<dbReference type="SUPFAM" id="SSF48371">
    <property type="entry name" value="ARM repeat"/>
    <property type="match status" value="1"/>
</dbReference>
<sequence>MSVLPDEVHQALNQLLQGLQATDNTVRSSAEEQLNTEWVTQRPDVLLMGLAEQMAGSQDEGTRSFSAVIFRRIATRTTKEASTGENKEVFLQLNHPSKTQIRGKLLECYAREPAKSVRHKIADAVAEVARQYTDEQILNPDGSRDTWPELLSALYQASQSGDASLRESAFRIFETTPGIIEKQHEDVITTVFQKGIKDEDISVRIATMTAFSSFFQSLNKKAQPKYHGLIPEILGTLVPLKEAHESELLTKALMAVIEVAEVASKAFRVVFGPLVQICIEMIRDKELDDQARQNALELMATFADYNPKMCKSDKNYINDMVTQCLAMMADVGIDDDDAEEWCAQEDIDFDESDSNHVAGEQTMDRLANKIGGKDLLPPTFTWLPRMLQSSAWRDKHASLMCISAISEGCAEIMEGELTQVLQLLMPTLSDAHPRVRWAACNALGQMSTDFKGTMQTKFHSVVLPALIETLTAPEPRVQSHAAAALVNFCEEAEKEILEPYLDSLLTNLMQLLRSPKRFVQEQALSTIATVADSAESTFGKWYPELMPALFGVLQEPNERDKRLLRAKAMECATLIALAVGKERMGQDALNLVQILANVQANIVDDDDPQESYLLHCWGRMCRVLGQDFVPYLQTVMPPLMKLAQAKADIQLLDDEENVAQIEQEEGWELVPLKGKYIGIKTSTLDDKFMAIELITIYAQNLESGFSPYVLEIMEKVAIPGLAFFFHDPVRVASAKAVPQLLNSFKLAYNVNSPDYLNLWKSTIEKVLEVLETEPAIETLAEMYQCFYESVEVSGKDCLSNDHMSVFITSAESVLKDYQQRVQERAEEAGEREDGEEPGEDYEFAVEDDQTLLSDMNKAFHTIFKNQGQSFLPHWERLINYYDTFVHNQDPTQRQWALCIFDDVLEFCGPASWNYYTHIAQPLVDGMRDDQAANRQAACYGVGVAAHKGGEAWADFAAGSLQMLFDVTRRPNARSDDDAFATENACASIAKVLHFNSSKVPNANDVAAAWVDTLPVVNDEEAAPYAYSFLAQLIDQQNPAVLSKAAQCFGFIAQALEAETLQGQMAQRIVEAGKKLIATAGLDANQVLANLPPETQNTVRAFFG</sequence>
<dbReference type="InterPro" id="IPR016024">
    <property type="entry name" value="ARM-type_fold"/>
</dbReference>
<keyword evidence="10" id="KW-1185">Reference proteome</keyword>
<dbReference type="GO" id="GO:0006606">
    <property type="term" value="P:protein import into nucleus"/>
    <property type="evidence" value="ECO:0007669"/>
    <property type="project" value="InterPro"/>
</dbReference>